<keyword evidence="3 4" id="KW-0131">Cell cycle</keyword>
<dbReference type="EMBL" id="FQZP01000027">
    <property type="protein sequence ID" value="SHJ14413.1"/>
    <property type="molecule type" value="Genomic_DNA"/>
</dbReference>
<comment type="function">
    <text evidence="4">Involved in cell division and chromosome segregation.</text>
</comment>
<dbReference type="GO" id="GO:0043937">
    <property type="term" value="P:regulation of sporulation"/>
    <property type="evidence" value="ECO:0007669"/>
    <property type="project" value="InterPro"/>
</dbReference>
<dbReference type="InterPro" id="IPR003802">
    <property type="entry name" value="Sporulation_regulator_WhiA"/>
</dbReference>
<protein>
    <recommendedName>
        <fullName evidence="4">Probable cell division protein WhiA</fullName>
    </recommendedName>
</protein>
<evidence type="ECO:0000259" key="5">
    <source>
        <dbReference type="Pfam" id="PF02650"/>
    </source>
</evidence>
<evidence type="ECO:0000256" key="4">
    <source>
        <dbReference type="HAMAP-Rule" id="MF_01420"/>
    </source>
</evidence>
<evidence type="ECO:0000313" key="9">
    <source>
        <dbReference type="Proteomes" id="UP000324781"/>
    </source>
</evidence>
<dbReference type="InterPro" id="IPR027434">
    <property type="entry name" value="Homing_endonucl"/>
</dbReference>
<organism evidence="8 9">
    <name type="scientific">Thermoclostridium caenicola</name>
    <dbReference type="NCBI Taxonomy" id="659425"/>
    <lineage>
        <taxon>Bacteria</taxon>
        <taxon>Bacillati</taxon>
        <taxon>Bacillota</taxon>
        <taxon>Clostridia</taxon>
        <taxon>Eubacteriales</taxon>
        <taxon>Oscillospiraceae</taxon>
        <taxon>Thermoclostridium</taxon>
    </lineage>
</organism>
<dbReference type="PANTHER" id="PTHR37307:SF1">
    <property type="entry name" value="CELL DIVISION PROTEIN WHIA-RELATED"/>
    <property type="match status" value="1"/>
</dbReference>
<sequence length="316" mass="36324">MSFSLEVKMELSHIEESAECCRRAELAGILRAGLSLRHTPDGPRLLLATENAPLSRRLFTLIKEIYRFEPKISMLKTRRFKAHAVYRLDFSGLMEEGGRKVLDGIGLLADQASGEMVYHHFKTRNRCCKRAYLRGCFLANGSISDPDKSYHLEVAFRSKVQADEFMNYLKEFGLEPRFIMRKNHFLVYLKEGQEIVDFLNVIGAHNALMNLENIRIMKEMRNQVNRIVNCETANLSKTVDASFRQTESIRYIKEHSGLENLPKPLYQIALLRLENPDVSLTELGKMLNPPLSKSGVNHRLRKIEKIAESLGFDYKS</sequence>
<keyword evidence="2 4" id="KW-0238">DNA-binding</keyword>
<dbReference type="PANTHER" id="PTHR37307">
    <property type="entry name" value="CELL DIVISION PROTEIN WHIA-RELATED"/>
    <property type="match status" value="1"/>
</dbReference>
<dbReference type="Pfam" id="PF14527">
    <property type="entry name" value="LAGLIDADG_WhiA"/>
    <property type="match status" value="1"/>
</dbReference>
<dbReference type="InterPro" id="IPR039518">
    <property type="entry name" value="WhiA_LAGLIDADG_dom"/>
</dbReference>
<feature type="domain" description="Sporulation regulator WhiA C-terminal" evidence="5">
    <location>
        <begin position="224"/>
        <end position="307"/>
    </location>
</feature>
<evidence type="ECO:0000256" key="3">
    <source>
        <dbReference type="ARBA" id="ARBA00023306"/>
    </source>
</evidence>
<dbReference type="InterPro" id="IPR023054">
    <property type="entry name" value="Sporulation_regulator_WhiA_C"/>
</dbReference>
<dbReference type="NCBIfam" id="TIGR00647">
    <property type="entry name" value="DNA_bind_WhiA"/>
    <property type="match status" value="1"/>
</dbReference>
<dbReference type="GO" id="GO:0003677">
    <property type="term" value="F:DNA binding"/>
    <property type="evidence" value="ECO:0007669"/>
    <property type="project" value="UniProtKB-UniRule"/>
</dbReference>
<dbReference type="Pfam" id="PF10298">
    <property type="entry name" value="WhiA_N"/>
    <property type="match status" value="1"/>
</dbReference>
<dbReference type="HAMAP" id="MF_01420">
    <property type="entry name" value="HTH_type_WhiA"/>
    <property type="match status" value="1"/>
</dbReference>
<feature type="domain" description="WhiA LAGLIDADG-like" evidence="7">
    <location>
        <begin position="130"/>
        <end position="221"/>
    </location>
</feature>
<dbReference type="InterPro" id="IPR018478">
    <property type="entry name" value="Sporu_reg_WhiA_N_dom"/>
</dbReference>
<evidence type="ECO:0000256" key="1">
    <source>
        <dbReference type="ARBA" id="ARBA00022618"/>
    </source>
</evidence>
<comment type="similarity">
    <text evidence="4">Belongs to the WhiA family.</text>
</comment>
<dbReference type="Pfam" id="PF02650">
    <property type="entry name" value="HTH_WhiA"/>
    <property type="match status" value="1"/>
</dbReference>
<accession>A0A1M6GWU6</accession>
<dbReference type="GO" id="GO:0051301">
    <property type="term" value="P:cell division"/>
    <property type="evidence" value="ECO:0007669"/>
    <property type="project" value="UniProtKB-UniRule"/>
</dbReference>
<evidence type="ECO:0000259" key="7">
    <source>
        <dbReference type="Pfam" id="PF14527"/>
    </source>
</evidence>
<proteinExistence type="inferred from homology"/>
<dbReference type="Gene3D" id="3.10.28.10">
    <property type="entry name" value="Homing endonucleases"/>
    <property type="match status" value="1"/>
</dbReference>
<name>A0A1M6GWU6_9FIRM</name>
<gene>
    <name evidence="4" type="primary">whiA</name>
    <name evidence="8" type="ORF">SAMN05444373_102717</name>
</gene>
<dbReference type="Proteomes" id="UP000324781">
    <property type="component" value="Unassembled WGS sequence"/>
</dbReference>
<dbReference type="OrthoDB" id="401278at2"/>
<dbReference type="AlphaFoldDB" id="A0A1M6GWU6"/>
<reference evidence="8 9" key="1">
    <citation type="submission" date="2016-11" db="EMBL/GenBank/DDBJ databases">
        <authorList>
            <person name="Varghese N."/>
            <person name="Submissions S."/>
        </authorList>
    </citation>
    <scope>NUCLEOTIDE SEQUENCE [LARGE SCALE GENOMIC DNA]</scope>
    <source>
        <strain evidence="8 9">DSM 19027</strain>
    </source>
</reference>
<evidence type="ECO:0000256" key="2">
    <source>
        <dbReference type="ARBA" id="ARBA00023125"/>
    </source>
</evidence>
<feature type="domain" description="Sporulation transcription regulator WhiA N-terminal" evidence="6">
    <location>
        <begin position="19"/>
        <end position="90"/>
    </location>
</feature>
<keyword evidence="9" id="KW-1185">Reference proteome</keyword>
<keyword evidence="1 4" id="KW-0132">Cell division</keyword>
<evidence type="ECO:0000313" key="8">
    <source>
        <dbReference type="EMBL" id="SHJ14413.1"/>
    </source>
</evidence>
<evidence type="ECO:0000259" key="6">
    <source>
        <dbReference type="Pfam" id="PF10298"/>
    </source>
</evidence>
<dbReference type="SUPFAM" id="SSF55608">
    <property type="entry name" value="Homing endonucleases"/>
    <property type="match status" value="1"/>
</dbReference>